<gene>
    <name evidence="2" type="ORF">QHT84_05825</name>
</gene>
<reference evidence="2 3" key="1">
    <citation type="submission" date="2023-05" db="EMBL/GenBank/DDBJ databases">
        <title>Flavobacterium sedimenti sp. nov., isolated from the sediment.</title>
        <authorList>
            <person name="Wu N."/>
        </authorList>
    </citation>
    <scope>NUCLEOTIDE SEQUENCE [LARGE SCALE GENOMIC DNA]</scope>
    <source>
        <strain evidence="2 3">YZ-48</strain>
    </source>
</reference>
<dbReference type="RefSeq" id="WP_283238615.1">
    <property type="nucleotide sequence ID" value="NZ_JASGBP010000002.1"/>
</dbReference>
<evidence type="ECO:0000313" key="2">
    <source>
        <dbReference type="EMBL" id="MDI9256930.1"/>
    </source>
</evidence>
<keyword evidence="1" id="KW-0472">Membrane</keyword>
<organism evidence="2 3">
    <name type="scientific">Flavobacterium sedimenticola</name>
    <dbReference type="NCBI Taxonomy" id="3043286"/>
    <lineage>
        <taxon>Bacteria</taxon>
        <taxon>Pseudomonadati</taxon>
        <taxon>Bacteroidota</taxon>
        <taxon>Flavobacteriia</taxon>
        <taxon>Flavobacteriales</taxon>
        <taxon>Flavobacteriaceae</taxon>
        <taxon>Flavobacterium</taxon>
    </lineage>
</organism>
<feature type="transmembrane region" description="Helical" evidence="1">
    <location>
        <begin position="165"/>
        <end position="181"/>
    </location>
</feature>
<comment type="caution">
    <text evidence="2">The sequence shown here is derived from an EMBL/GenBank/DDBJ whole genome shotgun (WGS) entry which is preliminary data.</text>
</comment>
<dbReference type="Proteomes" id="UP001230035">
    <property type="component" value="Unassembled WGS sequence"/>
</dbReference>
<accession>A0ABT6XPB2</accession>
<protein>
    <submittedName>
        <fullName evidence="2">Uncharacterized protein</fullName>
    </submittedName>
</protein>
<feature type="transmembrane region" description="Helical" evidence="1">
    <location>
        <begin position="135"/>
        <end position="153"/>
    </location>
</feature>
<evidence type="ECO:0000256" key="1">
    <source>
        <dbReference type="SAM" id="Phobius"/>
    </source>
</evidence>
<sequence length="190" mass="22093">MKNTRILRFLSLFGFLLLMAPFYDSCDGKGLFPRSRQAVNIDGTPIESSFPEKIYDVVVDEDSFNAVEIAYMAIMGFQELTFKEFKNELSSSFQKDDWYNNLSFFVSIIFDFIVIISLLLVVFSFTAKSHLFAKLALTNTVLVLLTFLYVIFLESSFEHWRQIKWGYYAFILVNGLLFYYSKVQRSSSKP</sequence>
<dbReference type="EMBL" id="JASGBP010000002">
    <property type="protein sequence ID" value="MDI9256930.1"/>
    <property type="molecule type" value="Genomic_DNA"/>
</dbReference>
<keyword evidence="1" id="KW-0812">Transmembrane</keyword>
<evidence type="ECO:0000313" key="3">
    <source>
        <dbReference type="Proteomes" id="UP001230035"/>
    </source>
</evidence>
<keyword evidence="1" id="KW-1133">Transmembrane helix</keyword>
<keyword evidence="3" id="KW-1185">Reference proteome</keyword>
<name>A0ABT6XPB2_9FLAO</name>
<feature type="transmembrane region" description="Helical" evidence="1">
    <location>
        <begin position="102"/>
        <end position="123"/>
    </location>
</feature>
<proteinExistence type="predicted"/>